<evidence type="ECO:0000256" key="4">
    <source>
        <dbReference type="SAM" id="MobiDB-lite"/>
    </source>
</evidence>
<dbReference type="GO" id="GO:0004860">
    <property type="term" value="F:protein kinase inhibitor activity"/>
    <property type="evidence" value="ECO:0007669"/>
    <property type="project" value="TreeGrafter"/>
</dbReference>
<evidence type="ECO:0000313" key="5">
    <source>
        <dbReference type="EMBL" id="CAE1316384.1"/>
    </source>
</evidence>
<dbReference type="PANTHER" id="PTHR19423:SF1">
    <property type="entry name" value="SH3 DOMAIN-BINDING PROTEIN 5"/>
    <property type="match status" value="1"/>
</dbReference>
<dbReference type="InterPro" id="IPR007940">
    <property type="entry name" value="SH3BP5"/>
</dbReference>
<comment type="similarity">
    <text evidence="1">Belongs to the SH3BP5 family.</text>
</comment>
<dbReference type="PANTHER" id="PTHR19423">
    <property type="entry name" value="SH3 DOMAIN-BINDING PROTEIN 5"/>
    <property type="match status" value="1"/>
</dbReference>
<evidence type="ECO:0000256" key="3">
    <source>
        <dbReference type="SAM" id="Coils"/>
    </source>
</evidence>
<evidence type="ECO:0000256" key="1">
    <source>
        <dbReference type="ARBA" id="ARBA00007796"/>
    </source>
</evidence>
<keyword evidence="6" id="KW-1185">Reference proteome</keyword>
<evidence type="ECO:0000313" key="6">
    <source>
        <dbReference type="Proteomes" id="UP000597762"/>
    </source>
</evidence>
<feature type="coiled-coil region" evidence="3">
    <location>
        <begin position="116"/>
        <end position="171"/>
    </location>
</feature>
<feature type="compositionally biased region" description="Acidic residues" evidence="4">
    <location>
        <begin position="212"/>
        <end position="225"/>
    </location>
</feature>
<feature type="compositionally biased region" description="Pro residues" evidence="4">
    <location>
        <begin position="257"/>
        <end position="272"/>
    </location>
</feature>
<dbReference type="Pfam" id="PF05276">
    <property type="entry name" value="SH3BP5"/>
    <property type="match status" value="1"/>
</dbReference>
<organism evidence="5 6">
    <name type="scientific">Acanthosepion pharaonis</name>
    <name type="common">Pharaoh cuttlefish</name>
    <name type="synonym">Sepia pharaonis</name>
    <dbReference type="NCBI Taxonomy" id="158019"/>
    <lineage>
        <taxon>Eukaryota</taxon>
        <taxon>Metazoa</taxon>
        <taxon>Spiralia</taxon>
        <taxon>Lophotrochozoa</taxon>
        <taxon>Mollusca</taxon>
        <taxon>Cephalopoda</taxon>
        <taxon>Coleoidea</taxon>
        <taxon>Decapodiformes</taxon>
        <taxon>Sepiida</taxon>
        <taxon>Sepiina</taxon>
        <taxon>Sepiidae</taxon>
        <taxon>Acanthosepion</taxon>
    </lineage>
</organism>
<evidence type="ECO:0000256" key="2">
    <source>
        <dbReference type="ARBA" id="ARBA00023054"/>
    </source>
</evidence>
<dbReference type="EMBL" id="CAHIKZ030004854">
    <property type="protein sequence ID" value="CAE1316384.1"/>
    <property type="molecule type" value="Genomic_DNA"/>
</dbReference>
<sequence length="328" mass="37961">MRKTISRARAYYELKAESKKAQEETIRAAGLYQMANSIYRAAKETIMLAEEKLTHEGQTAELSTAWQEMLNHATIRVAEAEKEKRNRQEEHHRTAKTFAELELQLQMNEKLYPKSIEKARAYFEKKTEMEQELEQQKQNVIALQKRLQEAKTEYSSALKNLERISEELHEKRKLKALLQYPREPGVGAESETSKCLSISEMNLGSLTLSTGSDEEYSSESSSSEDDFSKDQDPDQNSQNEIHSDCVDNMEMSFFPRPETPLPPQPPTPPTTPIFPSDSQYPHNFRICLASILQFTLLRHHRLFLHRPLSLVQRRQRVRGCHLISVPFH</sequence>
<keyword evidence="2 3" id="KW-0175">Coiled coil</keyword>
<feature type="region of interest" description="Disordered" evidence="4">
    <location>
        <begin position="207"/>
        <end position="272"/>
    </location>
</feature>
<name>A0A812E7J3_ACAPH</name>
<proteinExistence type="inferred from homology"/>
<accession>A0A812E7J3</accession>
<comment type="caution">
    <text evidence="5">The sequence shown here is derived from an EMBL/GenBank/DDBJ whole genome shotgun (WGS) entry which is preliminary data.</text>
</comment>
<dbReference type="OrthoDB" id="446789at2759"/>
<dbReference type="GO" id="GO:0035556">
    <property type="term" value="P:intracellular signal transduction"/>
    <property type="evidence" value="ECO:0007669"/>
    <property type="project" value="InterPro"/>
</dbReference>
<gene>
    <name evidence="5" type="ORF">SPHA_67106</name>
</gene>
<dbReference type="AlphaFoldDB" id="A0A812E7J3"/>
<dbReference type="GO" id="GO:0005737">
    <property type="term" value="C:cytoplasm"/>
    <property type="evidence" value="ECO:0007669"/>
    <property type="project" value="TreeGrafter"/>
</dbReference>
<dbReference type="Proteomes" id="UP000597762">
    <property type="component" value="Unassembled WGS sequence"/>
</dbReference>
<protein>
    <submittedName>
        <fullName evidence="5">SH3 domain-binding protein 5-like,SH3 domain-binding protein 5 homolog</fullName>
    </submittedName>
</protein>
<reference evidence="5" key="1">
    <citation type="submission" date="2021-01" db="EMBL/GenBank/DDBJ databases">
        <authorList>
            <person name="Li R."/>
            <person name="Bekaert M."/>
        </authorList>
    </citation>
    <scope>NUCLEOTIDE SEQUENCE</scope>
    <source>
        <strain evidence="5">Farmed</strain>
    </source>
</reference>